<evidence type="ECO:0000259" key="6">
    <source>
        <dbReference type="PROSITE" id="PS51900"/>
    </source>
</evidence>
<keyword evidence="8" id="KW-1185">Reference proteome</keyword>
<dbReference type="GO" id="GO:0015074">
    <property type="term" value="P:DNA integration"/>
    <property type="evidence" value="ECO:0007669"/>
    <property type="project" value="UniProtKB-KW"/>
</dbReference>
<dbReference type="PANTHER" id="PTHR30349">
    <property type="entry name" value="PHAGE INTEGRASE-RELATED"/>
    <property type="match status" value="1"/>
</dbReference>
<dbReference type="InterPro" id="IPR050090">
    <property type="entry name" value="Tyrosine_recombinase_XerCD"/>
</dbReference>
<dbReference type="Gene3D" id="1.10.443.10">
    <property type="entry name" value="Intergrase catalytic core"/>
    <property type="match status" value="1"/>
</dbReference>
<dbReference type="CDD" id="cd00397">
    <property type="entry name" value="DNA_BRE_C"/>
    <property type="match status" value="1"/>
</dbReference>
<evidence type="ECO:0000259" key="5">
    <source>
        <dbReference type="PROSITE" id="PS51898"/>
    </source>
</evidence>
<dbReference type="PATRIC" id="fig|1227455.4.peg.3225"/>
<dbReference type="Pfam" id="PF00589">
    <property type="entry name" value="Phage_integrase"/>
    <property type="match status" value="1"/>
</dbReference>
<dbReference type="OrthoDB" id="214081at2157"/>
<evidence type="ECO:0000256" key="4">
    <source>
        <dbReference type="PROSITE-ProRule" id="PRU01248"/>
    </source>
</evidence>
<dbReference type="SUPFAM" id="SSF56349">
    <property type="entry name" value="DNA breaking-rejoining enzymes"/>
    <property type="match status" value="1"/>
</dbReference>
<dbReference type="PROSITE" id="PS51900">
    <property type="entry name" value="CB"/>
    <property type="match status" value="1"/>
</dbReference>
<protein>
    <submittedName>
        <fullName evidence="7">Integrase family protein</fullName>
    </submittedName>
</protein>
<dbReference type="InterPro" id="IPR002104">
    <property type="entry name" value="Integrase_catalytic"/>
</dbReference>
<dbReference type="EMBL" id="AOMD01000033">
    <property type="protein sequence ID" value="EMA42637.1"/>
    <property type="molecule type" value="Genomic_DNA"/>
</dbReference>
<feature type="domain" description="Core-binding (CB)" evidence="6">
    <location>
        <begin position="28"/>
        <end position="114"/>
    </location>
</feature>
<dbReference type="AlphaFoldDB" id="M0MA26"/>
<dbReference type="STRING" id="1227455.C449_15883"/>
<dbReference type="PANTHER" id="PTHR30349:SF41">
    <property type="entry name" value="INTEGRASE_RECOMBINASE PROTEIN MJ0367-RELATED"/>
    <property type="match status" value="1"/>
</dbReference>
<dbReference type="InterPro" id="IPR013762">
    <property type="entry name" value="Integrase-like_cat_sf"/>
</dbReference>
<dbReference type="InterPro" id="IPR044068">
    <property type="entry name" value="CB"/>
</dbReference>
<dbReference type="RefSeq" id="WP_006079030.1">
    <property type="nucleotide sequence ID" value="NZ_AOMD01000033.1"/>
</dbReference>
<proteinExistence type="predicted"/>
<evidence type="ECO:0000256" key="1">
    <source>
        <dbReference type="ARBA" id="ARBA00022908"/>
    </source>
</evidence>
<dbReference type="InterPro" id="IPR011010">
    <property type="entry name" value="DNA_brk_join_enz"/>
</dbReference>
<evidence type="ECO:0000313" key="8">
    <source>
        <dbReference type="Proteomes" id="UP000011669"/>
    </source>
</evidence>
<dbReference type="Proteomes" id="UP000011669">
    <property type="component" value="Unassembled WGS sequence"/>
</dbReference>
<evidence type="ECO:0000256" key="2">
    <source>
        <dbReference type="ARBA" id="ARBA00023125"/>
    </source>
</evidence>
<comment type="caution">
    <text evidence="7">The sequence shown here is derived from an EMBL/GenBank/DDBJ whole genome shotgun (WGS) entry which is preliminary data.</text>
</comment>
<dbReference type="PROSITE" id="PS51898">
    <property type="entry name" value="TYR_RECOMBINASE"/>
    <property type="match status" value="1"/>
</dbReference>
<reference evidence="7 8" key="1">
    <citation type="journal article" date="2014" name="PLoS Genet.">
        <title>Phylogenetically driven sequencing of extremely halophilic archaea reveals strategies for static and dynamic osmo-response.</title>
        <authorList>
            <person name="Becker E.A."/>
            <person name="Seitzer P.M."/>
            <person name="Tritt A."/>
            <person name="Larsen D."/>
            <person name="Krusor M."/>
            <person name="Yao A.I."/>
            <person name="Wu D."/>
            <person name="Madern D."/>
            <person name="Eisen J.A."/>
            <person name="Darling A.E."/>
            <person name="Facciotti M.T."/>
        </authorList>
    </citation>
    <scope>NUCLEOTIDE SEQUENCE [LARGE SCALE GENOMIC DNA]</scope>
    <source>
        <strain evidence="7 8">DSM 5350</strain>
    </source>
</reference>
<name>M0MA26_9EURY</name>
<accession>M0MA26</accession>
<organism evidence="7 8">
    <name type="scientific">Halococcus saccharolyticus DSM 5350</name>
    <dbReference type="NCBI Taxonomy" id="1227455"/>
    <lineage>
        <taxon>Archaea</taxon>
        <taxon>Methanobacteriati</taxon>
        <taxon>Methanobacteriota</taxon>
        <taxon>Stenosarchaea group</taxon>
        <taxon>Halobacteria</taxon>
        <taxon>Halobacteriales</taxon>
        <taxon>Halococcaceae</taxon>
        <taxon>Halococcus</taxon>
    </lineage>
</organism>
<dbReference type="GO" id="GO:0003677">
    <property type="term" value="F:DNA binding"/>
    <property type="evidence" value="ECO:0007669"/>
    <property type="project" value="UniProtKB-UniRule"/>
</dbReference>
<feature type="domain" description="Tyr recombinase" evidence="5">
    <location>
        <begin position="132"/>
        <end position="320"/>
    </location>
</feature>
<keyword evidence="3" id="KW-0233">DNA recombination</keyword>
<evidence type="ECO:0000256" key="3">
    <source>
        <dbReference type="ARBA" id="ARBA00023172"/>
    </source>
</evidence>
<gene>
    <name evidence="7" type="ORF">C449_15883</name>
</gene>
<dbReference type="InParanoid" id="M0MA26"/>
<evidence type="ECO:0000313" key="7">
    <source>
        <dbReference type="EMBL" id="EMA42637.1"/>
    </source>
</evidence>
<keyword evidence="2 4" id="KW-0238">DNA-binding</keyword>
<keyword evidence="1" id="KW-0229">DNA integration</keyword>
<sequence length="417" mass="45984">MVDATDVQGYRDKYDGQMERLDEADIDDRDRDAIERFIVHCRTNDSDIDSLGTVVGHLNRLRLSAERSPTPLVELGSVDDVNAFKLHLEDEHGLSEGTIRNYTKAIRKFLSYRDLDFADDVSVGAPPKRRHDPDDEIDQDELGALLDASANPRDKAMIALLADTGLRIGAVLSLQMQHVDVQGRRATVTINEDANVKGDDGTKPLTWSRGYLANWIDVHPRPGDPDAALIHKLRQWNEDDDAALIQQYAGRIITETAGRAGLDPDRIEARLFRSTTISQWIRDDMGEQAIKHRTGWEKDSRMFEVYSRVTDEEMNDVVFDHYGIDAADGGGESGPPLEECPQCRTPLRGGEAFCPGCAAPISSSASEATDETSSALREFMVEADDADARAAAASAAETAENDPAFASALIDELEKLE</sequence>
<dbReference type="GO" id="GO:0006310">
    <property type="term" value="P:DNA recombination"/>
    <property type="evidence" value="ECO:0007669"/>
    <property type="project" value="UniProtKB-KW"/>
</dbReference>